<evidence type="ECO:0000313" key="2">
    <source>
        <dbReference type="EMBL" id="MEU3783621.1"/>
    </source>
</evidence>
<feature type="compositionally biased region" description="Low complexity" evidence="1">
    <location>
        <begin position="43"/>
        <end position="72"/>
    </location>
</feature>
<dbReference type="Proteomes" id="UP001550739">
    <property type="component" value="Unassembled WGS sequence"/>
</dbReference>
<dbReference type="EMBL" id="JBEZVE010000012">
    <property type="protein sequence ID" value="MEU3783621.1"/>
    <property type="molecule type" value="Genomic_DNA"/>
</dbReference>
<feature type="region of interest" description="Disordered" evidence="1">
    <location>
        <begin position="92"/>
        <end position="123"/>
    </location>
</feature>
<dbReference type="RefSeq" id="WP_361704869.1">
    <property type="nucleotide sequence ID" value="NZ_JBEZVE010000012.1"/>
</dbReference>
<organism evidence="2 3">
    <name type="scientific">Streptomyces sp. 900129855</name>
    <dbReference type="NCBI Taxonomy" id="3155129"/>
    <lineage>
        <taxon>Bacteria</taxon>
        <taxon>Bacillati</taxon>
        <taxon>Actinomycetota</taxon>
        <taxon>Actinomycetes</taxon>
        <taxon>Kitasatosporales</taxon>
        <taxon>Streptomycetaceae</taxon>
        <taxon>Streptomyces</taxon>
    </lineage>
</organism>
<feature type="region of interest" description="Disordered" evidence="1">
    <location>
        <begin position="42"/>
        <end position="76"/>
    </location>
</feature>
<feature type="region of interest" description="Disordered" evidence="1">
    <location>
        <begin position="1"/>
        <end position="24"/>
    </location>
</feature>
<name>A0ABV2ZM32_9ACTN</name>
<comment type="caution">
    <text evidence="2">The sequence shown here is derived from an EMBL/GenBank/DDBJ whole genome shotgun (WGS) entry which is preliminary data.</text>
</comment>
<proteinExistence type="predicted"/>
<evidence type="ECO:0000313" key="3">
    <source>
        <dbReference type="Proteomes" id="UP001550739"/>
    </source>
</evidence>
<evidence type="ECO:0000256" key="1">
    <source>
        <dbReference type="SAM" id="MobiDB-lite"/>
    </source>
</evidence>
<feature type="compositionally biased region" description="Pro residues" evidence="1">
    <location>
        <begin position="1"/>
        <end position="18"/>
    </location>
</feature>
<accession>A0ABV2ZM32</accession>
<reference evidence="2 3" key="1">
    <citation type="submission" date="2024-06" db="EMBL/GenBank/DDBJ databases">
        <title>The Natural Products Discovery Center: Release of the First 8490 Sequenced Strains for Exploring Actinobacteria Biosynthetic Diversity.</title>
        <authorList>
            <person name="Kalkreuter E."/>
            <person name="Kautsar S.A."/>
            <person name="Yang D."/>
            <person name="Bader C.D."/>
            <person name="Teijaro C.N."/>
            <person name="Fluegel L."/>
            <person name="Davis C.M."/>
            <person name="Simpson J.R."/>
            <person name="Lauterbach L."/>
            <person name="Steele A.D."/>
            <person name="Gui C."/>
            <person name="Meng S."/>
            <person name="Li G."/>
            <person name="Viehrig K."/>
            <person name="Ye F."/>
            <person name="Su P."/>
            <person name="Kiefer A.F."/>
            <person name="Nichols A."/>
            <person name="Cepeda A.J."/>
            <person name="Yan W."/>
            <person name="Fan B."/>
            <person name="Jiang Y."/>
            <person name="Adhikari A."/>
            <person name="Zheng C.-J."/>
            <person name="Schuster L."/>
            <person name="Cowan T.M."/>
            <person name="Smanski M.J."/>
            <person name="Chevrette M.G."/>
            <person name="De Carvalho L.P.S."/>
            <person name="Shen B."/>
        </authorList>
    </citation>
    <scope>NUCLEOTIDE SEQUENCE [LARGE SCALE GENOMIC DNA]</scope>
    <source>
        <strain evidence="2 3">NPDC033843</strain>
    </source>
</reference>
<protein>
    <submittedName>
        <fullName evidence="2">Uncharacterized protein</fullName>
    </submittedName>
</protein>
<sequence length="241" mass="25093">MTPPDPTSSPEARPPMSLPKPLTKPLTTGIVSLALLTALTGCGSDSGADGDGSTASASASSSGSGSGSDSGSPRLPSAKTLREVQTFISGAGLPCDNLTDDESAQGTPAEGFLGPATKSDYGDAKTDADAWAIRKSGFCGETRSDIGGWIIYLPSDMKAFQENYRKKVLETDLGDGWTDFLFGADFVLDPTNYEASKTLLEAGLLLENCKSGFKAPDGYRAQEAQATGCVLTNYRVDPLDQ</sequence>
<keyword evidence="3" id="KW-1185">Reference proteome</keyword>
<gene>
    <name evidence="2" type="ORF">AB0E89_24250</name>
</gene>